<reference evidence="4" key="2">
    <citation type="submission" date="2025-09" db="UniProtKB">
        <authorList>
            <consortium name="Ensembl"/>
        </authorList>
    </citation>
    <scope>IDENTIFICATION</scope>
</reference>
<dbReference type="AlphaFoldDB" id="A0A8C6UXZ0"/>
<dbReference type="Proteomes" id="UP000694523">
    <property type="component" value="Unplaced"/>
</dbReference>
<reference evidence="4" key="1">
    <citation type="submission" date="2025-08" db="UniProtKB">
        <authorList>
            <consortium name="Ensembl"/>
        </authorList>
    </citation>
    <scope>IDENTIFICATION</scope>
</reference>
<feature type="domain" description="Cystatin" evidence="3">
    <location>
        <begin position="33"/>
        <end position="139"/>
    </location>
</feature>
<evidence type="ECO:0000256" key="1">
    <source>
        <dbReference type="ARBA" id="ARBA00009403"/>
    </source>
</evidence>
<dbReference type="Pfam" id="PF00031">
    <property type="entry name" value="Cystatin"/>
    <property type="match status" value="1"/>
</dbReference>
<organism evidence="4 5">
    <name type="scientific">Neogobius melanostomus</name>
    <name type="common">round goby</name>
    <dbReference type="NCBI Taxonomy" id="47308"/>
    <lineage>
        <taxon>Eukaryota</taxon>
        <taxon>Metazoa</taxon>
        <taxon>Chordata</taxon>
        <taxon>Craniata</taxon>
        <taxon>Vertebrata</taxon>
        <taxon>Euteleostomi</taxon>
        <taxon>Actinopterygii</taxon>
        <taxon>Neopterygii</taxon>
        <taxon>Teleostei</taxon>
        <taxon>Neoteleostei</taxon>
        <taxon>Acanthomorphata</taxon>
        <taxon>Gobiaria</taxon>
        <taxon>Gobiiformes</taxon>
        <taxon>Gobioidei</taxon>
        <taxon>Gobiidae</taxon>
        <taxon>Benthophilinae</taxon>
        <taxon>Neogobiini</taxon>
        <taxon>Neogobius</taxon>
    </lineage>
</organism>
<dbReference type="GO" id="GO:0005737">
    <property type="term" value="C:cytoplasm"/>
    <property type="evidence" value="ECO:0007669"/>
    <property type="project" value="TreeGrafter"/>
</dbReference>
<protein>
    <submittedName>
        <fullName evidence="4">Si:busm1-57f23.1</fullName>
    </submittedName>
</protein>
<sequence length="146" mass="16544">MSAPLSVLITLSVVLLCLGEKPVEDVIKPRKATLLGGWFESRPDSKEAQDAIQYSIKMYNSHSKSKRLFRLDSITAVQSQVTNVINFKINAILGKTKCSKAENHDLEHCELEKKRMDCQFVVAFNHSNKKHEMKSRKCTKLVKPKA</sequence>
<evidence type="ECO:0000259" key="3">
    <source>
        <dbReference type="SMART" id="SM00043"/>
    </source>
</evidence>
<dbReference type="PANTHER" id="PTHR46186">
    <property type="entry name" value="CYSTATIN"/>
    <property type="match status" value="1"/>
</dbReference>
<dbReference type="GO" id="GO:0004869">
    <property type="term" value="F:cysteine-type endopeptidase inhibitor activity"/>
    <property type="evidence" value="ECO:0007669"/>
    <property type="project" value="InterPro"/>
</dbReference>
<dbReference type="PANTHER" id="PTHR46186:SF13">
    <property type="entry name" value="SI:BUSM1-57F23.1"/>
    <property type="match status" value="1"/>
</dbReference>
<dbReference type="SMART" id="SM00043">
    <property type="entry name" value="CY"/>
    <property type="match status" value="1"/>
</dbReference>
<dbReference type="GO" id="GO:0005615">
    <property type="term" value="C:extracellular space"/>
    <property type="evidence" value="ECO:0007669"/>
    <property type="project" value="TreeGrafter"/>
</dbReference>
<evidence type="ECO:0000313" key="4">
    <source>
        <dbReference type="Ensembl" id="ENSNMLP00000041029.1"/>
    </source>
</evidence>
<dbReference type="Ensembl" id="ENSNMLT00000045619.1">
    <property type="protein sequence ID" value="ENSNMLP00000041029.1"/>
    <property type="gene ID" value="ENSNMLG00000025159.1"/>
</dbReference>
<dbReference type="InterPro" id="IPR000010">
    <property type="entry name" value="Cystatin_dom"/>
</dbReference>
<dbReference type="GO" id="GO:0031982">
    <property type="term" value="C:vesicle"/>
    <property type="evidence" value="ECO:0007669"/>
    <property type="project" value="TreeGrafter"/>
</dbReference>
<evidence type="ECO:0000256" key="2">
    <source>
        <dbReference type="SAM" id="SignalP"/>
    </source>
</evidence>
<dbReference type="InterPro" id="IPR046350">
    <property type="entry name" value="Cystatin_sf"/>
</dbReference>
<dbReference type="Gene3D" id="3.10.450.10">
    <property type="match status" value="1"/>
</dbReference>
<evidence type="ECO:0000313" key="5">
    <source>
        <dbReference type="Proteomes" id="UP000694523"/>
    </source>
</evidence>
<keyword evidence="5" id="KW-1185">Reference proteome</keyword>
<feature type="chain" id="PRO_5034927846" evidence="2">
    <location>
        <begin position="20"/>
        <end position="146"/>
    </location>
</feature>
<feature type="signal peptide" evidence="2">
    <location>
        <begin position="1"/>
        <end position="19"/>
    </location>
</feature>
<name>A0A8C6UXZ0_9GOBI</name>
<accession>A0A8C6UXZ0</accession>
<dbReference type="SUPFAM" id="SSF54403">
    <property type="entry name" value="Cystatin/monellin"/>
    <property type="match status" value="1"/>
</dbReference>
<proteinExistence type="inferred from homology"/>
<dbReference type="CDD" id="cd00042">
    <property type="entry name" value="CY"/>
    <property type="match status" value="1"/>
</dbReference>
<keyword evidence="2" id="KW-0732">Signal</keyword>
<comment type="similarity">
    <text evidence="1">Belongs to the cystatin family.</text>
</comment>